<evidence type="ECO:0000256" key="1">
    <source>
        <dbReference type="ARBA" id="ARBA00008007"/>
    </source>
</evidence>
<dbReference type="PANTHER" id="PTHR47505">
    <property type="entry name" value="DNA UTILIZATION PROTEIN YHGH"/>
    <property type="match status" value="1"/>
</dbReference>
<dbReference type="InterPro" id="IPR000836">
    <property type="entry name" value="PRTase_dom"/>
</dbReference>
<dbReference type="Gene3D" id="3.40.50.2020">
    <property type="match status" value="1"/>
</dbReference>
<dbReference type="Pfam" id="PF00156">
    <property type="entry name" value="Pribosyltran"/>
    <property type="match status" value="1"/>
</dbReference>
<dbReference type="AlphaFoldDB" id="A0A399QZW1"/>
<comment type="caution">
    <text evidence="3">The sequence shown here is derived from an EMBL/GenBank/DDBJ whole genome shotgun (WGS) entry which is preliminary data.</text>
</comment>
<comment type="similarity">
    <text evidence="1">Belongs to the ComF/GntX family.</text>
</comment>
<dbReference type="InterPro" id="IPR051910">
    <property type="entry name" value="ComF/GntX_DNA_util-trans"/>
</dbReference>
<organism evidence="3 4">
    <name type="scientific">Henriciella barbarensis</name>
    <dbReference type="NCBI Taxonomy" id="86342"/>
    <lineage>
        <taxon>Bacteria</taxon>
        <taxon>Pseudomonadati</taxon>
        <taxon>Pseudomonadota</taxon>
        <taxon>Alphaproteobacteria</taxon>
        <taxon>Hyphomonadales</taxon>
        <taxon>Hyphomonadaceae</taxon>
        <taxon>Henriciella</taxon>
    </lineage>
</organism>
<dbReference type="EMBL" id="QWGB01000005">
    <property type="protein sequence ID" value="RIJ24203.1"/>
    <property type="molecule type" value="Genomic_DNA"/>
</dbReference>
<proteinExistence type="inferred from homology"/>
<name>A0A399QZW1_9PROT</name>
<dbReference type="OrthoDB" id="9779910at2"/>
<dbReference type="RefSeq" id="WP_119379392.1">
    <property type="nucleotide sequence ID" value="NZ_QWGB01000005.1"/>
</dbReference>
<dbReference type="Proteomes" id="UP000265431">
    <property type="component" value="Unassembled WGS sequence"/>
</dbReference>
<reference evidence="3 4" key="1">
    <citation type="submission" date="2018-08" db="EMBL/GenBank/DDBJ databases">
        <title>Henriciella mobilis sp. nov., isolated from seawater.</title>
        <authorList>
            <person name="Cheng H."/>
            <person name="Wu Y.-H."/>
            <person name="Xu X.-W."/>
            <person name="Guo L.-L."/>
        </authorList>
    </citation>
    <scope>NUCLEOTIDE SEQUENCE [LARGE SCALE GENOMIC DNA]</scope>
    <source>
        <strain evidence="3 4">CCUG66934</strain>
    </source>
</reference>
<dbReference type="CDD" id="cd06223">
    <property type="entry name" value="PRTases_typeI"/>
    <property type="match status" value="1"/>
</dbReference>
<feature type="domain" description="Phosphoribosyltransferase" evidence="2">
    <location>
        <begin position="136"/>
        <end position="247"/>
    </location>
</feature>
<sequence length="256" mass="27957">MGLDMHLVRQRAKGGLRAAAHFVWPSRSLVSGQHHGGEGLIAPEDFAKLTFLGAGGCRRCALPLESDLGEANLCASCAAKPPRWDAARAALAYDDVSRKLVLDLKHAGRRDGLSTFANWMTLAARELLEEADLIVPVPLHYRRLVRRGFNQSGWLAQALSQRSGVATRVDALVRRKPTPSQGGLSARERWRNVRAAFEVRPAHLPLIEGWRIILVDDVFTTGATLSACSRALRRAGASHISLVVLARVVRPSDITI</sequence>
<keyword evidence="4" id="KW-1185">Reference proteome</keyword>
<accession>A0A399QZW1</accession>
<dbReference type="InterPro" id="IPR029057">
    <property type="entry name" value="PRTase-like"/>
</dbReference>
<evidence type="ECO:0000259" key="2">
    <source>
        <dbReference type="Pfam" id="PF00156"/>
    </source>
</evidence>
<evidence type="ECO:0000313" key="4">
    <source>
        <dbReference type="Proteomes" id="UP000265431"/>
    </source>
</evidence>
<gene>
    <name evidence="3" type="ORF">D1224_08160</name>
</gene>
<evidence type="ECO:0000313" key="3">
    <source>
        <dbReference type="EMBL" id="RIJ24203.1"/>
    </source>
</evidence>
<dbReference type="PANTHER" id="PTHR47505:SF1">
    <property type="entry name" value="DNA UTILIZATION PROTEIN YHGH"/>
    <property type="match status" value="1"/>
</dbReference>
<protein>
    <submittedName>
        <fullName evidence="3">ComF family protein</fullName>
    </submittedName>
</protein>
<dbReference type="SUPFAM" id="SSF53271">
    <property type="entry name" value="PRTase-like"/>
    <property type="match status" value="1"/>
</dbReference>